<proteinExistence type="predicted"/>
<gene>
    <name evidence="2" type="ORF">SAMN05444171_5624</name>
</gene>
<dbReference type="AlphaFoldDB" id="A0A1M7E825"/>
<organism evidence="2 3">
    <name type="scientific">Bradyrhizobium lablabi</name>
    <dbReference type="NCBI Taxonomy" id="722472"/>
    <lineage>
        <taxon>Bacteria</taxon>
        <taxon>Pseudomonadati</taxon>
        <taxon>Pseudomonadota</taxon>
        <taxon>Alphaproteobacteria</taxon>
        <taxon>Hyphomicrobiales</taxon>
        <taxon>Nitrobacteraceae</taxon>
        <taxon>Bradyrhizobium</taxon>
    </lineage>
</organism>
<feature type="signal peptide" evidence="1">
    <location>
        <begin position="1"/>
        <end position="22"/>
    </location>
</feature>
<evidence type="ECO:0000256" key="1">
    <source>
        <dbReference type="SAM" id="SignalP"/>
    </source>
</evidence>
<reference evidence="2 3" key="1">
    <citation type="submission" date="2016-10" db="EMBL/GenBank/DDBJ databases">
        <authorList>
            <person name="de Groot N.N."/>
        </authorList>
    </citation>
    <scope>NUCLEOTIDE SEQUENCE [LARGE SCALE GENOMIC DNA]</scope>
    <source>
        <strain evidence="2 3">GAS522</strain>
    </source>
</reference>
<keyword evidence="1" id="KW-0732">Signal</keyword>
<protein>
    <submittedName>
        <fullName evidence="2">Uncharacterized protein</fullName>
    </submittedName>
</protein>
<evidence type="ECO:0000313" key="2">
    <source>
        <dbReference type="EMBL" id="SED91093.1"/>
    </source>
</evidence>
<accession>A0A1M7E825</accession>
<feature type="chain" id="PRO_5030031881" evidence="1">
    <location>
        <begin position="23"/>
        <end position="134"/>
    </location>
</feature>
<dbReference type="EMBL" id="FNTI01000001">
    <property type="protein sequence ID" value="SED91093.1"/>
    <property type="molecule type" value="Genomic_DNA"/>
</dbReference>
<dbReference type="Proteomes" id="UP000183208">
    <property type="component" value="Unassembled WGS sequence"/>
</dbReference>
<evidence type="ECO:0000313" key="3">
    <source>
        <dbReference type="Proteomes" id="UP000183208"/>
    </source>
</evidence>
<sequence>MPSFVRLLAFPILLAFAPSASANPAFETKAVCRTAIAVIMDRDPKLVRATDAPDGVVVLTYARPFDNFVFTYRCRLEGDRVVWADEPGRWRDGAKDAKVSFEVAGTGDRLRIIVSRANRPTVQQLFDRDLNEVP</sequence>
<name>A0A1M7E825_9BRAD</name>
<dbReference type="OrthoDB" id="6402870at2"/>
<dbReference type="RefSeq" id="WP_074825834.1">
    <property type="nucleotide sequence ID" value="NZ_FNTI01000001.1"/>
</dbReference>